<proteinExistence type="predicted"/>
<protein>
    <submittedName>
        <fullName evidence="2">Uncharacterized protein LOC112906551</fullName>
    </submittedName>
</protein>
<gene>
    <name evidence="2" type="primary">LOC112906551</name>
</gene>
<dbReference type="OrthoDB" id="6755820at2759"/>
<dbReference type="Proteomes" id="UP000192223">
    <property type="component" value="Unplaced"/>
</dbReference>
<dbReference type="RefSeq" id="XP_025836655.1">
    <property type="nucleotide sequence ID" value="XM_025980870.1"/>
</dbReference>
<dbReference type="AlphaFoldDB" id="A0A7F5RLE3"/>
<organism evidence="1 2">
    <name type="scientific">Agrilus planipennis</name>
    <name type="common">Emerald ash borer</name>
    <name type="synonym">Agrilus marcopoli</name>
    <dbReference type="NCBI Taxonomy" id="224129"/>
    <lineage>
        <taxon>Eukaryota</taxon>
        <taxon>Metazoa</taxon>
        <taxon>Ecdysozoa</taxon>
        <taxon>Arthropoda</taxon>
        <taxon>Hexapoda</taxon>
        <taxon>Insecta</taxon>
        <taxon>Pterygota</taxon>
        <taxon>Neoptera</taxon>
        <taxon>Endopterygota</taxon>
        <taxon>Coleoptera</taxon>
        <taxon>Polyphaga</taxon>
        <taxon>Elateriformia</taxon>
        <taxon>Buprestoidea</taxon>
        <taxon>Buprestidae</taxon>
        <taxon>Agrilinae</taxon>
        <taxon>Agrilus</taxon>
    </lineage>
</organism>
<keyword evidence="1" id="KW-1185">Reference proteome</keyword>
<accession>A0A7F5RLE3</accession>
<name>A0A7F5RLE3_AGRPL</name>
<dbReference type="InParanoid" id="A0A7F5RLE3"/>
<dbReference type="KEGG" id="apln:112906551"/>
<evidence type="ECO:0000313" key="1">
    <source>
        <dbReference type="Proteomes" id="UP000192223"/>
    </source>
</evidence>
<sequence length="318" mass="37013">MDDEIRNTYFDDSNNVCFKELPLEEYVPLAPTGSRVVEPSQLELEDRIKRLERQLKLNATPDGIELQQIEKKFVLEKFDRKQNNPTEWLHRFEEECNRNQIITDSLKIQALNFYLIGPAKDWYDTIIRKIGLFASWTSWKDSFLNVFVDKGWSIVKKAFNFKFLGGSLVDYALAKEKLCLDVEPNGSEISRINLIVVGLPSEAQEKLDRELITSLDELYTELRKLEGTFQRKKTENPSRPRLNDTHTAMLNKRLESQPKNESQRKPCSFCASLGFKNRYHSVAECRTKQSTNEKLKTNMIENSPDVEILKIDLDKNLN</sequence>
<evidence type="ECO:0000313" key="2">
    <source>
        <dbReference type="RefSeq" id="XP_025836655.1"/>
    </source>
</evidence>
<reference evidence="2" key="1">
    <citation type="submission" date="2025-08" db="UniProtKB">
        <authorList>
            <consortium name="RefSeq"/>
        </authorList>
    </citation>
    <scope>IDENTIFICATION</scope>
    <source>
        <tissue evidence="2">Entire body</tissue>
    </source>
</reference>
<dbReference type="GeneID" id="112906551"/>